<keyword evidence="4 5" id="KW-0671">Queuosine biosynthesis</keyword>
<dbReference type="PANTHER" id="PTHR30307:SF0">
    <property type="entry name" value="S-ADENOSYLMETHIONINE:TRNA RIBOSYLTRANSFERASE-ISOMERASE"/>
    <property type="match status" value="1"/>
</dbReference>
<comment type="pathway">
    <text evidence="5">tRNA modification; tRNA-queuosine biosynthesis.</text>
</comment>
<comment type="subcellular location">
    <subcellularLocation>
        <location evidence="5">Cytoplasm</location>
    </subcellularLocation>
</comment>
<evidence type="ECO:0000256" key="2">
    <source>
        <dbReference type="ARBA" id="ARBA00022679"/>
    </source>
</evidence>
<dbReference type="HAMAP" id="MF_00113">
    <property type="entry name" value="QueA"/>
    <property type="match status" value="1"/>
</dbReference>
<comment type="catalytic activity">
    <reaction evidence="5">
        <text>7-aminomethyl-7-carbaguanosine(34) in tRNA + S-adenosyl-L-methionine = epoxyqueuosine(34) in tRNA + adenine + L-methionine + 2 H(+)</text>
        <dbReference type="Rhea" id="RHEA:32155"/>
        <dbReference type="Rhea" id="RHEA-COMP:10342"/>
        <dbReference type="Rhea" id="RHEA-COMP:18582"/>
        <dbReference type="ChEBI" id="CHEBI:15378"/>
        <dbReference type="ChEBI" id="CHEBI:16708"/>
        <dbReference type="ChEBI" id="CHEBI:57844"/>
        <dbReference type="ChEBI" id="CHEBI:59789"/>
        <dbReference type="ChEBI" id="CHEBI:82833"/>
        <dbReference type="ChEBI" id="CHEBI:194443"/>
        <dbReference type="EC" id="2.4.99.17"/>
    </reaction>
</comment>
<dbReference type="RefSeq" id="WP_248942593.1">
    <property type="nucleotide sequence ID" value="NZ_JAKIKS010000135.1"/>
</dbReference>
<dbReference type="PANTHER" id="PTHR30307">
    <property type="entry name" value="S-ADENOSYLMETHIONINE:TRNA RIBOSYLTRANSFERASE-ISOMERASE"/>
    <property type="match status" value="1"/>
</dbReference>
<evidence type="ECO:0000256" key="1">
    <source>
        <dbReference type="ARBA" id="ARBA00022490"/>
    </source>
</evidence>
<keyword evidence="3 5" id="KW-0949">S-adenosyl-L-methionine</keyword>
<evidence type="ECO:0000256" key="4">
    <source>
        <dbReference type="ARBA" id="ARBA00022785"/>
    </source>
</evidence>
<evidence type="ECO:0000256" key="3">
    <source>
        <dbReference type="ARBA" id="ARBA00022691"/>
    </source>
</evidence>
<accession>A0ABT0LIS9</accession>
<dbReference type="EC" id="2.4.99.17" evidence="5"/>
<reference evidence="6 7" key="1">
    <citation type="submission" date="2022-01" db="EMBL/GenBank/DDBJ databases">
        <title>Whole genome-based taxonomy of the Shewanellaceae.</title>
        <authorList>
            <person name="Martin-Rodriguez A.J."/>
        </authorList>
    </citation>
    <scope>NUCLEOTIDE SEQUENCE [LARGE SCALE GENOMIC DNA]</scope>
    <source>
        <strain evidence="6 7">DSM 17177</strain>
    </source>
</reference>
<dbReference type="Gene3D" id="2.40.10.240">
    <property type="entry name" value="QueA-like"/>
    <property type="match status" value="1"/>
</dbReference>
<comment type="function">
    <text evidence="5">Transfers and isomerizes the ribose moiety from AdoMet to the 7-aminomethyl group of 7-deazaguanine (preQ1-tRNA) to give epoxyqueuosine (oQ-tRNA).</text>
</comment>
<dbReference type="InterPro" id="IPR042118">
    <property type="entry name" value="QueA_dom1"/>
</dbReference>
<sequence length="346" mass="38684">MRVADFSFDLPDELIARYPTKERTASRLLNLSGNDGQIVDLQFSDLLNKVNAGDLMVFNNTRVIPARLFGKKASGGKLEILVERMLDDKRILAHVRSSKSPKVDAVIMLDGGYKMIMRARHDTLFELELESELTILEVLEAVGHMPLPPYIDRPDEDADKERYQTVYNKTPGAVAAPTAGLHFDDDMLAMLKDKGVNMAFVTLHVGAGTFQPVRVDNILEHKMHAEWAEVPQDVVDMVNQTKANGKRVIAVGTTSVRSLESAARACEGELEAFKGDTDIFIYPGIEFQVVDAMLTNFHLPESTLIMLLSAFAGVEEVKQAYQHAIEQKYRFFSYGDAMFVTKKLNK</sequence>
<comment type="subunit">
    <text evidence="5">Monomer.</text>
</comment>
<dbReference type="NCBIfam" id="TIGR00113">
    <property type="entry name" value="queA"/>
    <property type="match status" value="1"/>
</dbReference>
<dbReference type="InterPro" id="IPR036100">
    <property type="entry name" value="QueA_sf"/>
</dbReference>
<name>A0ABT0LIS9_9GAMM</name>
<proteinExistence type="inferred from homology"/>
<dbReference type="InterPro" id="IPR042119">
    <property type="entry name" value="QueA_dom2"/>
</dbReference>
<dbReference type="GO" id="GO:0051075">
    <property type="term" value="F:S-adenosylmethionine:tRNA ribosyltransferase-isomerase activity"/>
    <property type="evidence" value="ECO:0007669"/>
    <property type="project" value="UniProtKB-EC"/>
</dbReference>
<gene>
    <name evidence="5 6" type="primary">queA</name>
    <name evidence="6" type="ORF">L2764_22625</name>
</gene>
<evidence type="ECO:0000313" key="7">
    <source>
        <dbReference type="Proteomes" id="UP001203423"/>
    </source>
</evidence>
<protein>
    <recommendedName>
        <fullName evidence="5">S-adenosylmethionine:tRNA ribosyltransferase-isomerase</fullName>
        <ecNumber evidence="5">2.4.99.17</ecNumber>
    </recommendedName>
    <alternativeName>
        <fullName evidence="5">Queuosine biosynthesis protein QueA</fullName>
    </alternativeName>
</protein>
<dbReference type="SUPFAM" id="SSF111337">
    <property type="entry name" value="QueA-like"/>
    <property type="match status" value="1"/>
</dbReference>
<evidence type="ECO:0000313" key="6">
    <source>
        <dbReference type="EMBL" id="MCL1127197.1"/>
    </source>
</evidence>
<comment type="similarity">
    <text evidence="5">Belongs to the QueA family.</text>
</comment>
<keyword evidence="6" id="KW-0328">Glycosyltransferase</keyword>
<evidence type="ECO:0000256" key="5">
    <source>
        <dbReference type="HAMAP-Rule" id="MF_00113"/>
    </source>
</evidence>
<dbReference type="Pfam" id="PF02547">
    <property type="entry name" value="Queuosine_synth"/>
    <property type="match status" value="1"/>
</dbReference>
<comment type="caution">
    <text evidence="6">The sequence shown here is derived from an EMBL/GenBank/DDBJ whole genome shotgun (WGS) entry which is preliminary data.</text>
</comment>
<dbReference type="NCBIfam" id="NF001140">
    <property type="entry name" value="PRK00147.1"/>
    <property type="match status" value="1"/>
</dbReference>
<organism evidence="6 7">
    <name type="scientific">Shewanella surugensis</name>
    <dbReference type="NCBI Taxonomy" id="212020"/>
    <lineage>
        <taxon>Bacteria</taxon>
        <taxon>Pseudomonadati</taxon>
        <taxon>Pseudomonadota</taxon>
        <taxon>Gammaproteobacteria</taxon>
        <taxon>Alteromonadales</taxon>
        <taxon>Shewanellaceae</taxon>
        <taxon>Shewanella</taxon>
    </lineage>
</organism>
<keyword evidence="1 5" id="KW-0963">Cytoplasm</keyword>
<keyword evidence="2 5" id="KW-0808">Transferase</keyword>
<dbReference type="Proteomes" id="UP001203423">
    <property type="component" value="Unassembled WGS sequence"/>
</dbReference>
<dbReference type="EMBL" id="JAKIKS010000135">
    <property type="protein sequence ID" value="MCL1127197.1"/>
    <property type="molecule type" value="Genomic_DNA"/>
</dbReference>
<dbReference type="InterPro" id="IPR003699">
    <property type="entry name" value="QueA"/>
</dbReference>
<keyword evidence="7" id="KW-1185">Reference proteome</keyword>
<dbReference type="Gene3D" id="3.40.1780.10">
    <property type="entry name" value="QueA-like"/>
    <property type="match status" value="1"/>
</dbReference>